<organism evidence="1 2">
    <name type="scientific">Paenibacillus albidus</name>
    <dbReference type="NCBI Taxonomy" id="2041023"/>
    <lineage>
        <taxon>Bacteria</taxon>
        <taxon>Bacillati</taxon>
        <taxon>Bacillota</taxon>
        <taxon>Bacilli</taxon>
        <taxon>Bacillales</taxon>
        <taxon>Paenibacillaceae</taxon>
        <taxon>Paenibacillus</taxon>
    </lineage>
</organism>
<sequence length="59" mass="6763">MLPKIPGAPMGRPGIFLGLADTRLMYFVQQNNRIQAPREVSDVFSTSDIRWEWLKPADM</sequence>
<proteinExistence type="predicted"/>
<keyword evidence="2" id="KW-1185">Reference proteome</keyword>
<comment type="caution">
    <text evidence="1">The sequence shown here is derived from an EMBL/GenBank/DDBJ whole genome shotgun (WGS) entry which is preliminary data.</text>
</comment>
<protein>
    <submittedName>
        <fullName evidence="1">Uncharacterized protein</fullName>
    </submittedName>
</protein>
<evidence type="ECO:0000313" key="1">
    <source>
        <dbReference type="EMBL" id="GGG10754.1"/>
    </source>
</evidence>
<name>A0A917FWW4_9BACL</name>
<evidence type="ECO:0000313" key="2">
    <source>
        <dbReference type="Proteomes" id="UP000637643"/>
    </source>
</evidence>
<reference evidence="1" key="1">
    <citation type="journal article" date="2014" name="Int. J. Syst. Evol. Microbiol.">
        <title>Complete genome sequence of Corynebacterium casei LMG S-19264T (=DSM 44701T), isolated from a smear-ripened cheese.</title>
        <authorList>
            <consortium name="US DOE Joint Genome Institute (JGI-PGF)"/>
            <person name="Walter F."/>
            <person name="Albersmeier A."/>
            <person name="Kalinowski J."/>
            <person name="Ruckert C."/>
        </authorList>
    </citation>
    <scope>NUCLEOTIDE SEQUENCE</scope>
    <source>
        <strain evidence="1">CGMCC 1.16134</strain>
    </source>
</reference>
<gene>
    <name evidence="1" type="ORF">GCM10010912_63940</name>
</gene>
<dbReference type="EMBL" id="BMKR01000051">
    <property type="protein sequence ID" value="GGG10754.1"/>
    <property type="molecule type" value="Genomic_DNA"/>
</dbReference>
<accession>A0A917FWW4</accession>
<dbReference type="Proteomes" id="UP000637643">
    <property type="component" value="Unassembled WGS sequence"/>
</dbReference>
<reference evidence="1" key="2">
    <citation type="submission" date="2020-09" db="EMBL/GenBank/DDBJ databases">
        <authorList>
            <person name="Sun Q."/>
            <person name="Zhou Y."/>
        </authorList>
    </citation>
    <scope>NUCLEOTIDE SEQUENCE</scope>
    <source>
        <strain evidence="1">CGMCC 1.16134</strain>
    </source>
</reference>
<dbReference type="AlphaFoldDB" id="A0A917FWW4"/>